<keyword evidence="1" id="KW-0812">Transmembrane</keyword>
<sequence length="174" mass="19551">MRIRKWVEVFSIFYLLFAICFSASAHVLKSDGVIGADLHIEPDDDPYVGAPATLYLDFKDLSGKFLLDQCDCRMSISLDNSQLYEASLVSFTASYTFAKPASYLLTVSGTPKHIRAFQPFSLEYPIRVARMVPPAAASQKSKTHNHNSIILYGISAIITFFILYYEKNKAKLFS</sequence>
<dbReference type="Proteomes" id="UP000808388">
    <property type="component" value="Unassembled WGS sequence"/>
</dbReference>
<gene>
    <name evidence="2" type="ORF">HY220_02085</name>
</gene>
<comment type="caution">
    <text evidence="2">The sequence shown here is derived from an EMBL/GenBank/DDBJ whole genome shotgun (WGS) entry which is preliminary data.</text>
</comment>
<name>A0A9D6QU20_9BACT</name>
<feature type="transmembrane region" description="Helical" evidence="1">
    <location>
        <begin position="149"/>
        <end position="165"/>
    </location>
</feature>
<protein>
    <submittedName>
        <fullName evidence="2">Uncharacterized protein</fullName>
    </submittedName>
</protein>
<organism evidence="2 3">
    <name type="scientific">Candidatus Sungiibacteriota bacterium</name>
    <dbReference type="NCBI Taxonomy" id="2750080"/>
    <lineage>
        <taxon>Bacteria</taxon>
        <taxon>Candidatus Sungiibacteriota</taxon>
    </lineage>
</organism>
<evidence type="ECO:0000256" key="1">
    <source>
        <dbReference type="SAM" id="Phobius"/>
    </source>
</evidence>
<dbReference type="EMBL" id="JACQCQ010000009">
    <property type="protein sequence ID" value="MBI3627518.1"/>
    <property type="molecule type" value="Genomic_DNA"/>
</dbReference>
<dbReference type="AlphaFoldDB" id="A0A9D6QU20"/>
<keyword evidence="1" id="KW-1133">Transmembrane helix</keyword>
<keyword evidence="1" id="KW-0472">Membrane</keyword>
<evidence type="ECO:0000313" key="2">
    <source>
        <dbReference type="EMBL" id="MBI3627518.1"/>
    </source>
</evidence>
<accession>A0A9D6QU20</accession>
<proteinExistence type="predicted"/>
<reference evidence="2" key="1">
    <citation type="submission" date="2020-07" db="EMBL/GenBank/DDBJ databases">
        <title>Huge and variable diversity of episymbiotic CPR bacteria and DPANN archaea in groundwater ecosystems.</title>
        <authorList>
            <person name="He C.Y."/>
            <person name="Keren R."/>
            <person name="Whittaker M."/>
            <person name="Farag I.F."/>
            <person name="Doudna J."/>
            <person name="Cate J.H.D."/>
            <person name="Banfield J.F."/>
        </authorList>
    </citation>
    <scope>NUCLEOTIDE SEQUENCE</scope>
    <source>
        <strain evidence="2">NC_groundwater_972_Pr1_S-0.2um_49_27</strain>
    </source>
</reference>
<evidence type="ECO:0000313" key="3">
    <source>
        <dbReference type="Proteomes" id="UP000808388"/>
    </source>
</evidence>